<evidence type="ECO:0000313" key="2">
    <source>
        <dbReference type="Proteomes" id="UP000055024"/>
    </source>
</evidence>
<sequence length="64" mass="6885">MFVGSTHNSGFAQIETRSLNAECNLKNIPDCVFRGLKQIGKDSRQEGAVSSVPSAAMFVGIHEC</sequence>
<comment type="caution">
    <text evidence="1">The sequence shown here is derived from an EMBL/GenBank/DDBJ whole genome shotgun (WGS) entry which is preliminary data.</text>
</comment>
<organism evidence="1 2">
    <name type="scientific">Trichinella zimbabwensis</name>
    <dbReference type="NCBI Taxonomy" id="268475"/>
    <lineage>
        <taxon>Eukaryota</taxon>
        <taxon>Metazoa</taxon>
        <taxon>Ecdysozoa</taxon>
        <taxon>Nematoda</taxon>
        <taxon>Enoplea</taxon>
        <taxon>Dorylaimia</taxon>
        <taxon>Trichinellida</taxon>
        <taxon>Trichinellidae</taxon>
        <taxon>Trichinella</taxon>
    </lineage>
</organism>
<dbReference type="AlphaFoldDB" id="A0A0V1GZF6"/>
<keyword evidence="2" id="KW-1185">Reference proteome</keyword>
<name>A0A0V1GZF6_9BILA</name>
<protein>
    <submittedName>
        <fullName evidence="1">Uncharacterized protein</fullName>
    </submittedName>
</protein>
<dbReference type="EMBL" id="JYDP01000189">
    <property type="protein sequence ID" value="KRZ03577.1"/>
    <property type="molecule type" value="Genomic_DNA"/>
</dbReference>
<proteinExistence type="predicted"/>
<dbReference type="Proteomes" id="UP000055024">
    <property type="component" value="Unassembled WGS sequence"/>
</dbReference>
<gene>
    <name evidence="1" type="ORF">T11_4174</name>
</gene>
<accession>A0A0V1GZF6</accession>
<evidence type="ECO:0000313" key="1">
    <source>
        <dbReference type="EMBL" id="KRZ03577.1"/>
    </source>
</evidence>
<reference evidence="1 2" key="1">
    <citation type="submission" date="2015-01" db="EMBL/GenBank/DDBJ databases">
        <title>Evolution of Trichinella species and genotypes.</title>
        <authorList>
            <person name="Korhonen P.K."/>
            <person name="Edoardo P."/>
            <person name="Giuseppe L.R."/>
            <person name="Gasser R.B."/>
        </authorList>
    </citation>
    <scope>NUCLEOTIDE SEQUENCE [LARGE SCALE GENOMIC DNA]</scope>
    <source>
        <strain evidence="1">ISS1029</strain>
    </source>
</reference>